<evidence type="ECO:0000256" key="1">
    <source>
        <dbReference type="ARBA" id="ARBA00004413"/>
    </source>
</evidence>
<dbReference type="InterPro" id="IPR047040">
    <property type="entry name" value="FlhF__GTPase_dom"/>
</dbReference>
<sequence length="388" mass="44671">MKVKKYIAPNMPEAMKKIRKDLGKDAVILNSKIIYTGGFFGLFRKKNIEVIAALDNDTVQPSQKEKIDFPRMEMNTEMKRKDLQPTEPVQNKTGENKEMILKEIRDLKQLIKQVSSQGHLSIEHIPSPYREIYRKLLNQNISETILQQLTEDIYGHYYSKKEQADENTAYDFIVQSLMEYIKPLEFGEAPQKKYIAVIGPTGVGKTTTLAKIASIKAIEQKKKIAFITTDTYRIAAVEQLKTYAKILNVPIEVCYNINDFKKAVEKFTAFDHVFIDTAGRNFRNKKYIEDLKKTIDFHTDMETYLVFSLTAKEEDLETIYQQFSNLPIDNFIFTKLDETSRCGSLLNLSYKYHTPIAYITTGQDVPDDIIVATHDTIINQIVGETNND</sequence>
<dbReference type="NCBIfam" id="TIGR03499">
    <property type="entry name" value="FlhF"/>
    <property type="match status" value="1"/>
</dbReference>
<evidence type="ECO:0000256" key="12">
    <source>
        <dbReference type="ARBA" id="ARBA00025337"/>
    </source>
</evidence>
<dbReference type="GO" id="GO:0015031">
    <property type="term" value="P:protein transport"/>
    <property type="evidence" value="ECO:0007669"/>
    <property type="project" value="UniProtKB-KW"/>
</dbReference>
<evidence type="ECO:0000256" key="5">
    <source>
        <dbReference type="ARBA" id="ARBA00022475"/>
    </source>
</evidence>
<dbReference type="GO" id="GO:0005886">
    <property type="term" value="C:plasma membrane"/>
    <property type="evidence" value="ECO:0007669"/>
    <property type="project" value="UniProtKB-SubCell"/>
</dbReference>
<feature type="domain" description="SRP54-type proteins GTP-binding" evidence="14">
    <location>
        <begin position="192"/>
        <end position="383"/>
    </location>
</feature>
<keyword evidence="6" id="KW-0547">Nucleotide-binding</keyword>
<dbReference type="Gene3D" id="1.20.120.1380">
    <property type="entry name" value="Flagellar FlhF biosynthesis protein, N domain"/>
    <property type="match status" value="1"/>
</dbReference>
<dbReference type="GO" id="GO:0003924">
    <property type="term" value="F:GTPase activity"/>
    <property type="evidence" value="ECO:0007669"/>
    <property type="project" value="UniProtKB-UniRule"/>
</dbReference>
<keyword evidence="7" id="KW-1005">Bacterial flagellum biogenesis</keyword>
<dbReference type="Gene3D" id="3.40.50.300">
    <property type="entry name" value="P-loop containing nucleotide triphosphate hydrolases"/>
    <property type="match status" value="1"/>
</dbReference>
<dbReference type="SUPFAM" id="SSF52540">
    <property type="entry name" value="P-loop containing nucleoside triphosphate hydrolases"/>
    <property type="match status" value="1"/>
</dbReference>
<protein>
    <recommendedName>
        <fullName evidence="3 13">Flagellar biosynthesis protein FlhF</fullName>
    </recommendedName>
</protein>
<dbReference type="InterPro" id="IPR020006">
    <property type="entry name" value="FlhF"/>
</dbReference>
<dbReference type="FunFam" id="3.40.50.300:FF:000695">
    <property type="entry name" value="Flagellar biosynthesis regulator FlhF"/>
    <property type="match status" value="1"/>
</dbReference>
<dbReference type="AlphaFoldDB" id="A0ABD4A3X9"/>
<dbReference type="InterPro" id="IPR000897">
    <property type="entry name" value="SRP54_GTPase_dom"/>
</dbReference>
<dbReference type="GO" id="GO:0005525">
    <property type="term" value="F:GTP binding"/>
    <property type="evidence" value="ECO:0007669"/>
    <property type="project" value="UniProtKB-UniRule"/>
</dbReference>
<keyword evidence="5" id="KW-1003">Cell membrane</keyword>
<comment type="function">
    <text evidence="12">Necessary for flagellar biosynthesis. May be involved in translocation of the flagellum.</text>
</comment>
<evidence type="ECO:0000256" key="8">
    <source>
        <dbReference type="ARBA" id="ARBA00022927"/>
    </source>
</evidence>
<evidence type="ECO:0000256" key="11">
    <source>
        <dbReference type="ARBA" id="ARBA00023225"/>
    </source>
</evidence>
<dbReference type="PANTHER" id="PTHR43134:SF3">
    <property type="entry name" value="FLAGELLAR BIOSYNTHESIS PROTEIN FLHF"/>
    <property type="match status" value="1"/>
</dbReference>
<evidence type="ECO:0000256" key="10">
    <source>
        <dbReference type="ARBA" id="ARBA00023136"/>
    </source>
</evidence>
<keyword evidence="9" id="KW-0342">GTP-binding</keyword>
<keyword evidence="4" id="KW-0813">Transport</keyword>
<dbReference type="SMART" id="SM00962">
    <property type="entry name" value="SRP54"/>
    <property type="match status" value="1"/>
</dbReference>
<evidence type="ECO:0000256" key="13">
    <source>
        <dbReference type="NCBIfam" id="TIGR03499"/>
    </source>
</evidence>
<evidence type="ECO:0000256" key="6">
    <source>
        <dbReference type="ARBA" id="ARBA00022741"/>
    </source>
</evidence>
<dbReference type="InterPro" id="IPR027417">
    <property type="entry name" value="P-loop_NTPase"/>
</dbReference>
<evidence type="ECO:0000256" key="9">
    <source>
        <dbReference type="ARBA" id="ARBA00023134"/>
    </source>
</evidence>
<keyword evidence="11" id="KW-1006">Bacterial flagellum protein export</keyword>
<comment type="similarity">
    <text evidence="2">Belongs to the GTP-binding SRP family.</text>
</comment>
<evidence type="ECO:0000256" key="7">
    <source>
        <dbReference type="ARBA" id="ARBA00022795"/>
    </source>
</evidence>
<gene>
    <name evidence="15" type="ORF">B4167_3400</name>
</gene>
<keyword evidence="10" id="KW-0472">Membrane</keyword>
<dbReference type="RefSeq" id="WP_041903238.1">
    <property type="nucleotide sequence ID" value="NZ_JXLT01000120.1"/>
</dbReference>
<evidence type="ECO:0000256" key="2">
    <source>
        <dbReference type="ARBA" id="ARBA00008531"/>
    </source>
</evidence>
<dbReference type="Proteomes" id="UP000032076">
    <property type="component" value="Unassembled WGS sequence"/>
</dbReference>
<name>A0ABD4A3X9_9BACI</name>
<evidence type="ECO:0000313" key="15">
    <source>
        <dbReference type="EMBL" id="KIO71768.1"/>
    </source>
</evidence>
<comment type="caution">
    <text evidence="15">The sequence shown here is derived from an EMBL/GenBank/DDBJ whole genome shotgun (WGS) entry which is preliminary data.</text>
</comment>
<proteinExistence type="inferred from homology"/>
<comment type="subcellular location">
    <subcellularLocation>
        <location evidence="1">Cell membrane</location>
        <topology evidence="1">Peripheral membrane protein</topology>
        <orientation evidence="1">Cytoplasmic side</orientation>
    </subcellularLocation>
</comment>
<evidence type="ECO:0000256" key="3">
    <source>
        <dbReference type="ARBA" id="ARBA00014919"/>
    </source>
</evidence>
<dbReference type="Pfam" id="PF00448">
    <property type="entry name" value="SRP54"/>
    <property type="match status" value="1"/>
</dbReference>
<dbReference type="GO" id="GO:0006614">
    <property type="term" value="P:SRP-dependent cotranslational protein targeting to membrane"/>
    <property type="evidence" value="ECO:0007669"/>
    <property type="project" value="UniProtKB-UniRule"/>
</dbReference>
<reference evidence="15 16" key="1">
    <citation type="submission" date="2015-01" db="EMBL/GenBank/DDBJ databases">
        <title>Draft Genome Sequences of Four Bacillus thermoamylovorans Strains, Isolated From Food Products.</title>
        <authorList>
            <person name="Krawcyk A.O."/>
            <person name="Berendsen E.M."/>
            <person name="Eijlander R.T."/>
            <person name="de Jong A."/>
            <person name="Wells-Bennik M."/>
            <person name="Kuipers O.P."/>
        </authorList>
    </citation>
    <scope>NUCLEOTIDE SEQUENCE [LARGE SCALE GENOMIC DNA]</scope>
    <source>
        <strain evidence="15 16">B4167</strain>
    </source>
</reference>
<dbReference type="CDD" id="cd17873">
    <property type="entry name" value="FlhF"/>
    <property type="match status" value="1"/>
</dbReference>
<accession>A0ABD4A3X9</accession>
<organism evidence="15 16">
    <name type="scientific">Caldibacillus thermoamylovorans</name>
    <dbReference type="NCBI Taxonomy" id="35841"/>
    <lineage>
        <taxon>Bacteria</taxon>
        <taxon>Bacillati</taxon>
        <taxon>Bacillota</taxon>
        <taxon>Bacilli</taxon>
        <taxon>Bacillales</taxon>
        <taxon>Bacillaceae</taxon>
        <taxon>Caldibacillus</taxon>
    </lineage>
</organism>
<dbReference type="EMBL" id="JXLU01000116">
    <property type="protein sequence ID" value="KIO71768.1"/>
    <property type="molecule type" value="Genomic_DNA"/>
</dbReference>
<evidence type="ECO:0000256" key="4">
    <source>
        <dbReference type="ARBA" id="ARBA00022448"/>
    </source>
</evidence>
<evidence type="ECO:0000259" key="14">
    <source>
        <dbReference type="SMART" id="SM00962"/>
    </source>
</evidence>
<keyword evidence="8" id="KW-0653">Protein transport</keyword>
<evidence type="ECO:0000313" key="16">
    <source>
        <dbReference type="Proteomes" id="UP000032076"/>
    </source>
</evidence>
<dbReference type="GO" id="GO:0044781">
    <property type="term" value="P:bacterial-type flagellum organization"/>
    <property type="evidence" value="ECO:0007669"/>
    <property type="project" value="UniProtKB-UniRule"/>
</dbReference>
<dbReference type="PANTHER" id="PTHR43134">
    <property type="entry name" value="SIGNAL RECOGNITION PARTICLE RECEPTOR SUBUNIT ALPHA"/>
    <property type="match status" value="1"/>
</dbReference>